<protein>
    <submittedName>
        <fullName evidence="5">Uncharacterized protein</fullName>
    </submittedName>
</protein>
<accession>A0AB34IRM0</accession>
<evidence type="ECO:0000313" key="5">
    <source>
        <dbReference type="EMBL" id="KAL1504071.1"/>
    </source>
</evidence>
<evidence type="ECO:0000256" key="4">
    <source>
        <dbReference type="SAM" id="Phobius"/>
    </source>
</evidence>
<dbReference type="InterPro" id="IPR008630">
    <property type="entry name" value="Glyco_trans_34"/>
</dbReference>
<evidence type="ECO:0000313" key="6">
    <source>
        <dbReference type="Proteomes" id="UP001515480"/>
    </source>
</evidence>
<dbReference type="EMBL" id="JBGBPQ010000020">
    <property type="protein sequence ID" value="KAL1504071.1"/>
    <property type="molecule type" value="Genomic_DNA"/>
</dbReference>
<keyword evidence="4" id="KW-0812">Transmembrane</keyword>
<reference evidence="5 6" key="1">
    <citation type="journal article" date="2024" name="Science">
        <title>Giant polyketide synthase enzymes in the biosynthesis of giant marine polyether toxins.</title>
        <authorList>
            <person name="Fallon T.R."/>
            <person name="Shende V.V."/>
            <person name="Wierzbicki I.H."/>
            <person name="Pendleton A.L."/>
            <person name="Watervoot N.F."/>
            <person name="Auber R.P."/>
            <person name="Gonzalez D.J."/>
            <person name="Wisecaver J.H."/>
            <person name="Moore B.S."/>
        </authorList>
    </citation>
    <scope>NUCLEOTIDE SEQUENCE [LARGE SCALE GENOMIC DNA]</scope>
    <source>
        <strain evidence="5 6">12B1</strain>
    </source>
</reference>
<keyword evidence="2" id="KW-0328">Glycosyltransferase</keyword>
<dbReference type="Proteomes" id="UP001515480">
    <property type="component" value="Unassembled WGS sequence"/>
</dbReference>
<keyword evidence="6" id="KW-1185">Reference proteome</keyword>
<name>A0AB34IRM0_PRYPA</name>
<keyword evidence="4" id="KW-1133">Transmembrane helix</keyword>
<comment type="similarity">
    <text evidence="1">Belongs to the glycosyltransferase 34 family.</text>
</comment>
<keyword evidence="4" id="KW-0472">Membrane</keyword>
<dbReference type="SUPFAM" id="SSF52540">
    <property type="entry name" value="P-loop containing nucleoside triphosphate hydrolases"/>
    <property type="match status" value="1"/>
</dbReference>
<evidence type="ECO:0000256" key="1">
    <source>
        <dbReference type="ARBA" id="ARBA00005664"/>
    </source>
</evidence>
<dbReference type="GO" id="GO:0016757">
    <property type="term" value="F:glycosyltransferase activity"/>
    <property type="evidence" value="ECO:0007669"/>
    <property type="project" value="UniProtKB-KW"/>
</dbReference>
<sequence length="860" mass="96751">MGSPADASHESDAALMANIVAAARIDDAGSILRMLAQADVRAADLIAASESRAEAMLQQAGLPAADALKILRELRRFHATPAPAARGGGSCRGSCSFFLLRAALALTPCCGVVRRKASSFVPASARPKPTMKCGLVVYSATVMMIAFTVLSFYLPAMLYHARLSTPRIGGHYLQPTQAHFAMPMPFRDVLPLGSLGKQGSHGRQVMMVTANQPLPCTTRRGDWIMQLAVRNKLMYATLHGYKTWWSTELVSAWDLEAAWNKIPLLYVLMHPESPVTQGIEWMLWMDDDAIFTDMNFTFPFDDYDASGINLVIWGDPQRVFRGNDVQGLNTGVFLLRKCEWSRQLMAEVAALATPSIRRQVGNQGKIAEQGALTWVLHSQTGKWKDRVLLERNFTMNGNWMDYYGKWTKGARSLAAPVWGDSRIPFVVQYAGCQMCRGHSENGSWHDHGVKKCHSAFLEAYTFADDQVLNAIGLRHLSMETHLVRANPGSELYQRHQRMTRCLPSFLVIGTQKGGTSSFHWLLKEGWSSRIQVNNGEKEIHYFSWDENFRKGPLVYQQRFDGSGDRLGECKGNKVRGEVSATYLDYPKAAERAAQLLPAAKIVILLREPVSRLVSSFNMKWQVEICGKLTWTRNDCYNGITSVRVINENTVAPRQRQAAIAVWNRCNVDKKSLGTECLRQDFTKKLTDKINAEIERLKDCERQNWEDTAACLGINGLEQEKLYAMMEDSTFVWRSMYSEHLQRWLKVYPPESMLVVPSEHLKEPKTFKTVMDRFAKLIDVPSSGPSVKNELIFQSSPASTDGHVHENGRTYIAEAPPELAQKLHKVFCPKNQVLMQLMLDKKLISKVGDFPWLDTTLKRDC</sequence>
<dbReference type="Gene3D" id="3.40.50.300">
    <property type="entry name" value="P-loop containing nucleotide triphosphate hydrolases"/>
    <property type="match status" value="1"/>
</dbReference>
<feature type="transmembrane region" description="Helical" evidence="4">
    <location>
        <begin position="135"/>
        <end position="154"/>
    </location>
</feature>
<dbReference type="InterPro" id="IPR027417">
    <property type="entry name" value="P-loop_NTPase"/>
</dbReference>
<dbReference type="InterPro" id="IPR029044">
    <property type="entry name" value="Nucleotide-diphossugar_trans"/>
</dbReference>
<dbReference type="Gene3D" id="3.90.550.10">
    <property type="entry name" value="Spore Coat Polysaccharide Biosynthesis Protein SpsA, Chain A"/>
    <property type="match status" value="1"/>
</dbReference>
<dbReference type="PANTHER" id="PTHR31311">
    <property type="entry name" value="XYLOGLUCAN 6-XYLOSYLTRANSFERASE 5-RELATED-RELATED"/>
    <property type="match status" value="1"/>
</dbReference>
<proteinExistence type="inferred from homology"/>
<evidence type="ECO:0000256" key="3">
    <source>
        <dbReference type="ARBA" id="ARBA00022679"/>
    </source>
</evidence>
<dbReference type="AlphaFoldDB" id="A0AB34IRM0"/>
<keyword evidence="3" id="KW-0808">Transferase</keyword>
<comment type="caution">
    <text evidence="5">The sequence shown here is derived from an EMBL/GenBank/DDBJ whole genome shotgun (WGS) entry which is preliminary data.</text>
</comment>
<dbReference type="SUPFAM" id="SSF53448">
    <property type="entry name" value="Nucleotide-diphospho-sugar transferases"/>
    <property type="match status" value="1"/>
</dbReference>
<organism evidence="5 6">
    <name type="scientific">Prymnesium parvum</name>
    <name type="common">Toxic golden alga</name>
    <dbReference type="NCBI Taxonomy" id="97485"/>
    <lineage>
        <taxon>Eukaryota</taxon>
        <taxon>Haptista</taxon>
        <taxon>Haptophyta</taxon>
        <taxon>Prymnesiophyceae</taxon>
        <taxon>Prymnesiales</taxon>
        <taxon>Prymnesiaceae</taxon>
        <taxon>Prymnesium</taxon>
    </lineage>
</organism>
<evidence type="ECO:0000256" key="2">
    <source>
        <dbReference type="ARBA" id="ARBA00022676"/>
    </source>
</evidence>
<dbReference type="PANTHER" id="PTHR31311:SF44">
    <property type="entry name" value="GLYCOSYLTRANSFERASE 2-RELATED"/>
    <property type="match status" value="1"/>
</dbReference>
<gene>
    <name evidence="5" type="ORF">AB1Y20_010481</name>
</gene>
<dbReference type="Pfam" id="PF05637">
    <property type="entry name" value="Glyco_transf_34"/>
    <property type="match status" value="1"/>
</dbReference>
<dbReference type="GO" id="GO:0016020">
    <property type="term" value="C:membrane"/>
    <property type="evidence" value="ECO:0007669"/>
    <property type="project" value="InterPro"/>
</dbReference>